<keyword evidence="1" id="KW-0805">Transcription regulation</keyword>
<sequence>MELNNVQKEVKVAGATHMDLGEVVKGSEKKLRFFIMKRVFNRADVDDLMQMTYLEALRNQHKFLGASKPETWLFGIARNLVSNYFKRMYNQPQFGVLEELAVERLECGHDPSHVSEHHRVLNRTMAAIDELSMEMRTVINLVVDSDITYQDAAERLGIPIGTVRSRIARARDKLKMSVYAGRIQS</sequence>
<feature type="domain" description="RNA polymerase sigma-70 region 2" evidence="4">
    <location>
        <begin position="30"/>
        <end position="87"/>
    </location>
</feature>
<keyword evidence="3" id="KW-0804">Transcription</keyword>
<dbReference type="InterPro" id="IPR039425">
    <property type="entry name" value="RNA_pol_sigma-70-like"/>
</dbReference>
<dbReference type="InterPro" id="IPR013249">
    <property type="entry name" value="RNA_pol_sigma70_r4_t2"/>
</dbReference>
<protein>
    <submittedName>
        <fullName evidence="6">Sigma-70 family RNA polymerase sigma factor</fullName>
    </submittedName>
</protein>
<accession>A0ABS6PWS3</accession>
<dbReference type="Pfam" id="PF08281">
    <property type="entry name" value="Sigma70_r4_2"/>
    <property type="match status" value="1"/>
</dbReference>
<name>A0ABS6PWS3_9PSED</name>
<evidence type="ECO:0000313" key="6">
    <source>
        <dbReference type="EMBL" id="MBV4464926.1"/>
    </source>
</evidence>
<feature type="domain" description="RNA polymerase sigma factor 70 region 4 type 2" evidence="5">
    <location>
        <begin position="124"/>
        <end position="174"/>
    </location>
</feature>
<evidence type="ECO:0000259" key="5">
    <source>
        <dbReference type="Pfam" id="PF08281"/>
    </source>
</evidence>
<dbReference type="PANTHER" id="PTHR43133:SF51">
    <property type="entry name" value="RNA POLYMERASE SIGMA FACTOR"/>
    <property type="match status" value="1"/>
</dbReference>
<dbReference type="PANTHER" id="PTHR43133">
    <property type="entry name" value="RNA POLYMERASE ECF-TYPE SIGMA FACTO"/>
    <property type="match status" value="1"/>
</dbReference>
<dbReference type="EMBL" id="JAHSTV010000007">
    <property type="protein sequence ID" value="MBV4464926.1"/>
    <property type="molecule type" value="Genomic_DNA"/>
</dbReference>
<organism evidence="6 7">
    <name type="scientific">Pseudomonas farris</name>
    <dbReference type="NCBI Taxonomy" id="2841207"/>
    <lineage>
        <taxon>Bacteria</taxon>
        <taxon>Pseudomonadati</taxon>
        <taxon>Pseudomonadota</taxon>
        <taxon>Gammaproteobacteria</taxon>
        <taxon>Pseudomonadales</taxon>
        <taxon>Pseudomonadaceae</taxon>
        <taxon>Pseudomonas</taxon>
    </lineage>
</organism>
<dbReference type="Proteomes" id="UP000886900">
    <property type="component" value="Unassembled WGS sequence"/>
</dbReference>
<reference evidence="6" key="1">
    <citation type="submission" date="2021-06" db="EMBL/GenBank/DDBJ databases">
        <title>Updating the genus Pseudomonas: Description of 43 new species and partition of the Pseudomonas putida group.</title>
        <authorList>
            <person name="Girard L."/>
            <person name="Lood C."/>
            <person name="Vandamme P."/>
            <person name="Rokni-Zadeh H."/>
            <person name="Van Noort V."/>
            <person name="Hofte M."/>
            <person name="Lavigne R."/>
            <person name="De Mot R."/>
        </authorList>
    </citation>
    <scope>NUCLEOTIDE SEQUENCE</scope>
    <source>
        <strain evidence="6">SWRI79</strain>
    </source>
</reference>
<dbReference type="RefSeq" id="WP_217857169.1">
    <property type="nucleotide sequence ID" value="NZ_JAHSTV010000007.1"/>
</dbReference>
<keyword evidence="2" id="KW-0731">Sigma factor</keyword>
<comment type="caution">
    <text evidence="6">The sequence shown here is derived from an EMBL/GenBank/DDBJ whole genome shotgun (WGS) entry which is preliminary data.</text>
</comment>
<evidence type="ECO:0000313" key="7">
    <source>
        <dbReference type="Proteomes" id="UP000886900"/>
    </source>
</evidence>
<evidence type="ECO:0000256" key="2">
    <source>
        <dbReference type="ARBA" id="ARBA00023082"/>
    </source>
</evidence>
<dbReference type="NCBIfam" id="TIGR02937">
    <property type="entry name" value="sigma70-ECF"/>
    <property type="match status" value="1"/>
</dbReference>
<proteinExistence type="predicted"/>
<dbReference type="InterPro" id="IPR014284">
    <property type="entry name" value="RNA_pol_sigma-70_dom"/>
</dbReference>
<keyword evidence="7" id="KW-1185">Reference proteome</keyword>
<evidence type="ECO:0000256" key="1">
    <source>
        <dbReference type="ARBA" id="ARBA00023015"/>
    </source>
</evidence>
<dbReference type="Pfam" id="PF04542">
    <property type="entry name" value="Sigma70_r2"/>
    <property type="match status" value="1"/>
</dbReference>
<dbReference type="CDD" id="cd06171">
    <property type="entry name" value="Sigma70_r4"/>
    <property type="match status" value="1"/>
</dbReference>
<dbReference type="InterPro" id="IPR007627">
    <property type="entry name" value="RNA_pol_sigma70_r2"/>
</dbReference>
<gene>
    <name evidence="6" type="ORF">KVG95_16490</name>
</gene>
<evidence type="ECO:0000256" key="3">
    <source>
        <dbReference type="ARBA" id="ARBA00023163"/>
    </source>
</evidence>
<evidence type="ECO:0000259" key="4">
    <source>
        <dbReference type="Pfam" id="PF04542"/>
    </source>
</evidence>